<evidence type="ECO:0000313" key="1">
    <source>
        <dbReference type="EMBL" id="PNJ03112.1"/>
    </source>
</evidence>
<sequence>KPSTNGTTAAGGFDTEPDEFSDFDRLRTALPTSGSSAAYWTPLPPGFYSLNSYRSCFIR</sequence>
<gene>
    <name evidence="1" type="ORF">CR201_G0054366</name>
</gene>
<feature type="non-terminal residue" evidence="1">
    <location>
        <position position="1"/>
    </location>
</feature>
<protein>
    <submittedName>
        <fullName evidence="1">EPN1 isoform 6</fullName>
    </submittedName>
</protein>
<comment type="caution">
    <text evidence="1">The sequence shown here is derived from an EMBL/GenBank/DDBJ whole genome shotgun (WGS) entry which is preliminary data.</text>
</comment>
<proteinExistence type="predicted"/>
<reference evidence="1" key="1">
    <citation type="submission" date="2017-12" db="EMBL/GenBank/DDBJ databases">
        <title>High-resolution comparative analysis of great ape genomes.</title>
        <authorList>
            <person name="Pollen A."/>
            <person name="Hastie A."/>
            <person name="Hormozdiari F."/>
            <person name="Dougherty M."/>
            <person name="Liu R."/>
            <person name="Chaisson M."/>
            <person name="Hoppe E."/>
            <person name="Hill C."/>
            <person name="Pang A."/>
            <person name="Hillier L."/>
            <person name="Baker C."/>
            <person name="Armstrong J."/>
            <person name="Shendure J."/>
            <person name="Paten B."/>
            <person name="Wilson R."/>
            <person name="Chao H."/>
            <person name="Schneider V."/>
            <person name="Ventura M."/>
            <person name="Kronenberg Z."/>
            <person name="Murali S."/>
            <person name="Gordon D."/>
            <person name="Cantsilieris S."/>
            <person name="Munson K."/>
            <person name="Nelson B."/>
            <person name="Raja A."/>
            <person name="Underwood J."/>
            <person name="Diekhans M."/>
            <person name="Fiddes I."/>
            <person name="Haussler D."/>
            <person name="Eichler E."/>
        </authorList>
    </citation>
    <scope>NUCLEOTIDE SEQUENCE [LARGE SCALE GENOMIC DNA]</scope>
    <source>
        <strain evidence="1">Susie</strain>
    </source>
</reference>
<name>A0A2J8R3M6_PONAB</name>
<dbReference type="EMBL" id="NDHI03003771">
    <property type="protein sequence ID" value="PNJ03112.1"/>
    <property type="molecule type" value="Genomic_DNA"/>
</dbReference>
<accession>A0A2J8R3M6</accession>
<organism evidence="1">
    <name type="scientific">Pongo abelii</name>
    <name type="common">Sumatran orangutan</name>
    <name type="synonym">Pongo pygmaeus abelii</name>
    <dbReference type="NCBI Taxonomy" id="9601"/>
    <lineage>
        <taxon>Eukaryota</taxon>
        <taxon>Metazoa</taxon>
        <taxon>Chordata</taxon>
        <taxon>Craniata</taxon>
        <taxon>Vertebrata</taxon>
        <taxon>Euteleostomi</taxon>
        <taxon>Mammalia</taxon>
        <taxon>Eutheria</taxon>
        <taxon>Euarchontoglires</taxon>
        <taxon>Primates</taxon>
        <taxon>Haplorrhini</taxon>
        <taxon>Catarrhini</taxon>
        <taxon>Hominidae</taxon>
        <taxon>Pongo</taxon>
    </lineage>
</organism>
<dbReference type="AlphaFoldDB" id="A0A2J8R3M6"/>